<name>A0AAN8ACD0_ELEMC</name>
<feature type="coiled-coil region" evidence="1">
    <location>
        <begin position="465"/>
        <end position="559"/>
    </location>
</feature>
<comment type="caution">
    <text evidence="2">The sequence shown here is derived from an EMBL/GenBank/DDBJ whole genome shotgun (WGS) entry which is preliminary data.</text>
</comment>
<evidence type="ECO:0000256" key="1">
    <source>
        <dbReference type="SAM" id="Coils"/>
    </source>
</evidence>
<reference evidence="2 3" key="2">
    <citation type="journal article" date="2023" name="Mol. Biol. Evol.">
        <title>Genomics of Secondarily Temperate Adaptation in the Only Non-Antarctic Icefish.</title>
        <authorList>
            <person name="Rivera-Colon A.G."/>
            <person name="Rayamajhi N."/>
            <person name="Minhas B.F."/>
            <person name="Madrigal G."/>
            <person name="Bilyk K.T."/>
            <person name="Yoon V."/>
            <person name="Hune M."/>
            <person name="Gregory S."/>
            <person name="Cheng C.H.C."/>
            <person name="Catchen J.M."/>
        </authorList>
    </citation>
    <scope>NUCLEOTIDE SEQUENCE [LARGE SCALE GENOMIC DNA]</scope>
    <source>
        <strain evidence="2">JMC-PN-2008</strain>
    </source>
</reference>
<accession>A0AAN8ACD0</accession>
<proteinExistence type="predicted"/>
<evidence type="ECO:0000313" key="3">
    <source>
        <dbReference type="Proteomes" id="UP001346869"/>
    </source>
</evidence>
<keyword evidence="1" id="KW-0175">Coiled coil</keyword>
<gene>
    <name evidence="2" type="ORF">PBY51_004953</name>
</gene>
<dbReference type="Proteomes" id="UP001346869">
    <property type="component" value="Unassembled WGS sequence"/>
</dbReference>
<keyword evidence="3" id="KW-1185">Reference proteome</keyword>
<organism evidence="2 3">
    <name type="scientific">Eleginops maclovinus</name>
    <name type="common">Patagonian blennie</name>
    <name type="synonym">Eleginus maclovinus</name>
    <dbReference type="NCBI Taxonomy" id="56733"/>
    <lineage>
        <taxon>Eukaryota</taxon>
        <taxon>Metazoa</taxon>
        <taxon>Chordata</taxon>
        <taxon>Craniata</taxon>
        <taxon>Vertebrata</taxon>
        <taxon>Euteleostomi</taxon>
        <taxon>Actinopterygii</taxon>
        <taxon>Neopterygii</taxon>
        <taxon>Teleostei</taxon>
        <taxon>Neoteleostei</taxon>
        <taxon>Acanthomorphata</taxon>
        <taxon>Eupercaria</taxon>
        <taxon>Perciformes</taxon>
        <taxon>Notothenioidei</taxon>
        <taxon>Eleginopidae</taxon>
        <taxon>Eleginops</taxon>
    </lineage>
</organism>
<evidence type="ECO:0000313" key="2">
    <source>
        <dbReference type="EMBL" id="KAK5854788.1"/>
    </source>
</evidence>
<dbReference type="EMBL" id="JAUZQC010000018">
    <property type="protein sequence ID" value="KAK5854788.1"/>
    <property type="molecule type" value="Genomic_DNA"/>
</dbReference>
<reference evidence="2 3" key="1">
    <citation type="journal article" date="2023" name="Genes (Basel)">
        <title>Chromosome-Level Genome Assembly and Circadian Gene Repertoire of the Patagonia Blennie Eleginops maclovinus-The Closest Ancestral Proxy of Antarctic Cryonotothenioids.</title>
        <authorList>
            <person name="Cheng C.C."/>
            <person name="Rivera-Colon A.G."/>
            <person name="Minhas B.F."/>
            <person name="Wilson L."/>
            <person name="Rayamajhi N."/>
            <person name="Vargas-Chacoff L."/>
            <person name="Catchen J.M."/>
        </authorList>
    </citation>
    <scope>NUCLEOTIDE SEQUENCE [LARGE SCALE GENOMIC DNA]</scope>
    <source>
        <strain evidence="2">JMC-PN-2008</strain>
    </source>
</reference>
<dbReference type="PANTHER" id="PTHR37162:SF11">
    <property type="match status" value="1"/>
</dbReference>
<protein>
    <submittedName>
        <fullName evidence="2">Uncharacterized protein</fullName>
    </submittedName>
</protein>
<dbReference type="PANTHER" id="PTHR37162">
    <property type="entry name" value="HAT FAMILY DIMERISATION DOMAINCONTAINING PROTEIN-RELATED"/>
    <property type="match status" value="1"/>
</dbReference>
<sequence>MGHHNAVQINEKIEKVCSEIGFQNLIQLSMDGPNVNWKTFSLAQQNIEQQTGRQMLNVGSCGLHTLHNAFRTGCASTDWDLGNALSSLKWLFKDVPARREDFTEVTGSTSFPLDLCSHRWLENVEVAERALTILPSLKTYISAAKTKKITEPCTKSFKKAEGIVHDDLFPAKLNFFLMVAREITPFLKLYQTDKPMLPFMSGDLTNILRSLMEKFVKPSVMMSATNTLKLLKVDHEEQDNHVDVNKVKVGFATERALVEHVKNSGAERLRLEFRQNCKLFLVKMVSKLFEKAPVKYPLVRSLSVLDPRVLLKNKELSSQKLTTVLRLLVETARLEEKCCDDVLREFGQFFDTSLMLASDSFHKFTPQSDRLDEFYHGLLANKAEFRHLWEVVQLALILSHGQASVERGFSVNKEVMVENLKEHSLIAQRVIHDHVLIIGGLHNVGYSKELFLSASAARQKYHMYLDEERRQKQDQQKALKRKTLMEEVSEMKAKKKRMEEDVRVLMKSADGNAEKAEATGKLSLISKSNGLRRAANEKQRNLKTLEQKLTEKMKELNDAL</sequence>
<dbReference type="AlphaFoldDB" id="A0AAN8ACD0"/>